<dbReference type="PANTHER" id="PTHR47718">
    <property type="entry name" value="OS01G0519700 PROTEIN"/>
    <property type="match status" value="1"/>
</dbReference>
<comment type="caution">
    <text evidence="2">The sequence shown here is derived from an EMBL/GenBank/DDBJ whole genome shotgun (WGS) entry which is preliminary data.</text>
</comment>
<dbReference type="AlphaFoldDB" id="A0A5C7IWQ4"/>
<dbReference type="EMBL" id="VAHF01000001">
    <property type="protein sequence ID" value="TXG72936.1"/>
    <property type="molecule type" value="Genomic_DNA"/>
</dbReference>
<keyword evidence="3" id="KW-1185">Reference proteome</keyword>
<feature type="region of interest" description="Disordered" evidence="1">
    <location>
        <begin position="1"/>
        <end position="22"/>
    </location>
</feature>
<feature type="compositionally biased region" description="Polar residues" evidence="1">
    <location>
        <begin position="1"/>
        <end position="13"/>
    </location>
</feature>
<accession>A0A5C7IWQ4</accession>
<reference evidence="3" key="1">
    <citation type="journal article" date="2019" name="Gigascience">
        <title>De novo genome assembly of the endangered Acer yangbiense, a plant species with extremely small populations endemic to Yunnan Province, China.</title>
        <authorList>
            <person name="Yang J."/>
            <person name="Wariss H.M."/>
            <person name="Tao L."/>
            <person name="Zhang R."/>
            <person name="Yun Q."/>
            <person name="Hollingsworth P."/>
            <person name="Dao Z."/>
            <person name="Luo G."/>
            <person name="Guo H."/>
            <person name="Ma Y."/>
            <person name="Sun W."/>
        </authorList>
    </citation>
    <scope>NUCLEOTIDE SEQUENCE [LARGE SCALE GENOMIC DNA]</scope>
    <source>
        <strain evidence="3">cv. Malutang</strain>
    </source>
</reference>
<protein>
    <recommendedName>
        <fullName evidence="4">Protein FAR1-RELATED SEQUENCE</fullName>
    </recommendedName>
</protein>
<gene>
    <name evidence="2" type="ORF">EZV62_001515</name>
</gene>
<evidence type="ECO:0000313" key="2">
    <source>
        <dbReference type="EMBL" id="TXG72936.1"/>
    </source>
</evidence>
<proteinExistence type="predicted"/>
<organism evidence="2 3">
    <name type="scientific">Acer yangbiense</name>
    <dbReference type="NCBI Taxonomy" id="1000413"/>
    <lineage>
        <taxon>Eukaryota</taxon>
        <taxon>Viridiplantae</taxon>
        <taxon>Streptophyta</taxon>
        <taxon>Embryophyta</taxon>
        <taxon>Tracheophyta</taxon>
        <taxon>Spermatophyta</taxon>
        <taxon>Magnoliopsida</taxon>
        <taxon>eudicotyledons</taxon>
        <taxon>Gunneridae</taxon>
        <taxon>Pentapetalae</taxon>
        <taxon>rosids</taxon>
        <taxon>malvids</taxon>
        <taxon>Sapindales</taxon>
        <taxon>Sapindaceae</taxon>
        <taxon>Hippocastanoideae</taxon>
        <taxon>Acereae</taxon>
        <taxon>Acer</taxon>
    </lineage>
</organism>
<sequence>MDMSNEMYSNQTGHLDLNNKGHSRWHEADTTHTYNEQYIPNDTYNNNEWSYHMPFAHDNASTVLGLSNENLMHPAIGLLHNPSELMSLQVSDILGNEFISDTDAEEFYKKYIIGFSMRKDRFCRDTYKLITIRRWVCSKEEYISKNYVDRTDRVRELIRAHNGLKLYEFMSHIDRAMSRLRNNELKDDFDSIKASEAKLIIVNFVDDVESVMYTFKKFAGGHKTWNVRYGALSSKCSKMCYFASKSTEGYKEANVTIVKLTTQMKGLMPSSSTIR</sequence>
<evidence type="ECO:0000313" key="3">
    <source>
        <dbReference type="Proteomes" id="UP000323000"/>
    </source>
</evidence>
<dbReference type="OrthoDB" id="1702166at2759"/>
<name>A0A5C7IWQ4_9ROSI</name>
<evidence type="ECO:0008006" key="4">
    <source>
        <dbReference type="Google" id="ProtNLM"/>
    </source>
</evidence>
<evidence type="ECO:0000256" key="1">
    <source>
        <dbReference type="SAM" id="MobiDB-lite"/>
    </source>
</evidence>
<dbReference type="Proteomes" id="UP000323000">
    <property type="component" value="Chromosome 1"/>
</dbReference>